<dbReference type="Proteomes" id="UP000315700">
    <property type="component" value="Chromosome"/>
</dbReference>
<dbReference type="AlphaFoldDB" id="A0A517SL76"/>
<dbReference type="PANTHER" id="PTHR34387:SF2">
    <property type="entry name" value="SLR1258 PROTEIN"/>
    <property type="match status" value="1"/>
</dbReference>
<dbReference type="InterPro" id="IPR007497">
    <property type="entry name" value="SIMPL/DUF541"/>
</dbReference>
<dbReference type="KEGG" id="ccos:Pan44_49320"/>
<dbReference type="InterPro" id="IPR052022">
    <property type="entry name" value="26kDa_periplasmic_antigen"/>
</dbReference>
<dbReference type="EMBL" id="CP036271">
    <property type="protein sequence ID" value="QDT56871.1"/>
    <property type="molecule type" value="Genomic_DNA"/>
</dbReference>
<dbReference type="Gene3D" id="3.30.110.170">
    <property type="entry name" value="Protein of unknown function (DUF541), domain 1"/>
    <property type="match status" value="1"/>
</dbReference>
<dbReference type="GO" id="GO:0006974">
    <property type="term" value="P:DNA damage response"/>
    <property type="evidence" value="ECO:0007669"/>
    <property type="project" value="TreeGrafter"/>
</dbReference>
<gene>
    <name evidence="2" type="ORF">Pan44_49320</name>
</gene>
<dbReference type="InParanoid" id="A0A517SL76"/>
<keyword evidence="1" id="KW-0732">Signal</keyword>
<name>A0A517SL76_9PLAN</name>
<proteinExistence type="predicted"/>
<protein>
    <submittedName>
        <fullName evidence="2">Oxidative stress defense protein</fullName>
    </submittedName>
</protein>
<reference evidence="2 3" key="1">
    <citation type="submission" date="2019-02" db="EMBL/GenBank/DDBJ databases">
        <title>Deep-cultivation of Planctomycetes and their phenomic and genomic characterization uncovers novel biology.</title>
        <authorList>
            <person name="Wiegand S."/>
            <person name="Jogler M."/>
            <person name="Boedeker C."/>
            <person name="Pinto D."/>
            <person name="Vollmers J."/>
            <person name="Rivas-Marin E."/>
            <person name="Kohn T."/>
            <person name="Peeters S.H."/>
            <person name="Heuer A."/>
            <person name="Rast P."/>
            <person name="Oberbeckmann S."/>
            <person name="Bunk B."/>
            <person name="Jeske O."/>
            <person name="Meyerdierks A."/>
            <person name="Storesund J.E."/>
            <person name="Kallscheuer N."/>
            <person name="Luecker S."/>
            <person name="Lage O.M."/>
            <person name="Pohl T."/>
            <person name="Merkel B.J."/>
            <person name="Hornburger P."/>
            <person name="Mueller R.-W."/>
            <person name="Bruemmer F."/>
            <person name="Labrenz M."/>
            <person name="Spormann A.M."/>
            <person name="Op den Camp H."/>
            <person name="Overmann J."/>
            <person name="Amann R."/>
            <person name="Jetten M.S.M."/>
            <person name="Mascher T."/>
            <person name="Medema M.H."/>
            <person name="Devos D.P."/>
            <person name="Kaster A.-K."/>
            <person name="Ovreas L."/>
            <person name="Rohde M."/>
            <person name="Galperin M.Y."/>
            <person name="Jogler C."/>
        </authorList>
    </citation>
    <scope>NUCLEOTIDE SEQUENCE [LARGE SCALE GENOMIC DNA]</scope>
    <source>
        <strain evidence="2 3">Pan44</strain>
    </source>
</reference>
<dbReference type="PANTHER" id="PTHR34387">
    <property type="entry name" value="SLR1258 PROTEIN"/>
    <property type="match status" value="1"/>
</dbReference>
<sequence length="268" mass="28437" precursor="true">MSVMQSAAAAALLLVIGSLQAAETTRGILVAGTGESTGKPSIVELSGTVTGEAELASDAITKYRDNRQRAVEAMDNLKIEGLKVSGSGVSINSTLSPQALQQIMQGMGSPGTGSARLQVSEPLKITIEGVDKMSTEDLLGMLVRIVDAGKDAGIAIGPSFDYNQYYNYGRLNQATGLARFRMADVKQLRANAYSAAIKDAREQAERLAALSGVKLGRVVSVREGAVQNSNVNVMYYGQPPSDDAEQHTTTKLEDIKVKIVLQVEFAIE</sequence>
<dbReference type="Gene3D" id="3.30.70.2970">
    <property type="entry name" value="Protein of unknown function (DUF541), domain 2"/>
    <property type="match status" value="1"/>
</dbReference>
<feature type="chain" id="PRO_5021911705" evidence="1">
    <location>
        <begin position="22"/>
        <end position="268"/>
    </location>
</feature>
<feature type="signal peptide" evidence="1">
    <location>
        <begin position="1"/>
        <end position="21"/>
    </location>
</feature>
<organism evidence="2 3">
    <name type="scientific">Caulifigura coniformis</name>
    <dbReference type="NCBI Taxonomy" id="2527983"/>
    <lineage>
        <taxon>Bacteria</taxon>
        <taxon>Pseudomonadati</taxon>
        <taxon>Planctomycetota</taxon>
        <taxon>Planctomycetia</taxon>
        <taxon>Planctomycetales</taxon>
        <taxon>Planctomycetaceae</taxon>
        <taxon>Caulifigura</taxon>
    </lineage>
</organism>
<dbReference type="Pfam" id="PF04402">
    <property type="entry name" value="SIMPL"/>
    <property type="match status" value="1"/>
</dbReference>
<dbReference type="RefSeq" id="WP_197453613.1">
    <property type="nucleotide sequence ID" value="NZ_CP036271.1"/>
</dbReference>
<evidence type="ECO:0000313" key="3">
    <source>
        <dbReference type="Proteomes" id="UP000315700"/>
    </source>
</evidence>
<keyword evidence="3" id="KW-1185">Reference proteome</keyword>
<evidence type="ECO:0000256" key="1">
    <source>
        <dbReference type="SAM" id="SignalP"/>
    </source>
</evidence>
<accession>A0A517SL76</accession>
<evidence type="ECO:0000313" key="2">
    <source>
        <dbReference type="EMBL" id="QDT56871.1"/>
    </source>
</evidence>